<evidence type="ECO:0000256" key="6">
    <source>
        <dbReference type="ARBA" id="ARBA00023242"/>
    </source>
</evidence>
<protein>
    <submittedName>
        <fullName evidence="11">Zinc finger BED domain-containing protein RICESLEEPER 2-like</fullName>
    </submittedName>
</protein>
<evidence type="ECO:0000256" key="4">
    <source>
        <dbReference type="ARBA" id="ARBA00022833"/>
    </source>
</evidence>
<dbReference type="Pfam" id="PF14372">
    <property type="entry name" value="hAT-like_RNase-H"/>
    <property type="match status" value="1"/>
</dbReference>
<dbReference type="InterPro" id="IPR025525">
    <property type="entry name" value="hAT-like_transposase_RNase-H"/>
</dbReference>
<feature type="domain" description="hAT-like transposase RNase-H fold" evidence="9">
    <location>
        <begin position="254"/>
        <end position="295"/>
    </location>
</feature>
<dbReference type="PANTHER" id="PTHR46481:SF10">
    <property type="entry name" value="ZINC FINGER BED DOMAIN-CONTAINING PROTEIN 39"/>
    <property type="match status" value="1"/>
</dbReference>
<evidence type="ECO:0000256" key="3">
    <source>
        <dbReference type="ARBA" id="ARBA00022771"/>
    </source>
</evidence>
<reference evidence="11" key="2">
    <citation type="submission" date="2025-08" db="UniProtKB">
        <authorList>
            <consortium name="RefSeq"/>
        </authorList>
    </citation>
    <scope>IDENTIFICATION</scope>
    <source>
        <tissue evidence="11">Young leaves</tissue>
    </source>
</reference>
<keyword evidence="2" id="KW-0479">Metal-binding</keyword>
<dbReference type="Proteomes" id="UP000694853">
    <property type="component" value="Unplaced"/>
</dbReference>
<keyword evidence="10" id="KW-1185">Reference proteome</keyword>
<evidence type="ECO:0000313" key="10">
    <source>
        <dbReference type="Proteomes" id="UP000694853"/>
    </source>
</evidence>
<dbReference type="SUPFAM" id="SSF53098">
    <property type="entry name" value="Ribonuclease H-like"/>
    <property type="match status" value="1"/>
</dbReference>
<dbReference type="PANTHER" id="PTHR46481">
    <property type="entry name" value="ZINC FINGER BED DOMAIN-CONTAINING PROTEIN 4"/>
    <property type="match status" value="1"/>
</dbReference>
<dbReference type="GO" id="GO:0003677">
    <property type="term" value="F:DNA binding"/>
    <property type="evidence" value="ECO:0007669"/>
    <property type="project" value="UniProtKB-KW"/>
</dbReference>
<comment type="subcellular location">
    <subcellularLocation>
        <location evidence="1">Nucleus</location>
    </subcellularLocation>
</comment>
<evidence type="ECO:0000259" key="9">
    <source>
        <dbReference type="Pfam" id="PF14372"/>
    </source>
</evidence>
<reference evidence="10" key="1">
    <citation type="journal article" date="2019" name="Toxins">
        <title>Detection of Abrin-Like and Prepropulchellin-Like Toxin Genes and Transcripts Using Whole Genome Sequencing and Full-Length Transcript Sequencing of Abrus precatorius.</title>
        <authorList>
            <person name="Hovde B.T."/>
            <person name="Daligault H.E."/>
            <person name="Hanschen E.R."/>
            <person name="Kunde Y.A."/>
            <person name="Johnson M.B."/>
            <person name="Starkenburg S.R."/>
            <person name="Johnson S.L."/>
        </authorList>
    </citation>
    <scope>NUCLEOTIDE SEQUENCE [LARGE SCALE GENOMIC DNA]</scope>
</reference>
<evidence type="ECO:0000256" key="2">
    <source>
        <dbReference type="ARBA" id="ARBA00022723"/>
    </source>
</evidence>
<accession>A0A8B8KVP9</accession>
<organism evidence="10 11">
    <name type="scientific">Abrus precatorius</name>
    <name type="common">Indian licorice</name>
    <name type="synonym">Glycine abrus</name>
    <dbReference type="NCBI Taxonomy" id="3816"/>
    <lineage>
        <taxon>Eukaryota</taxon>
        <taxon>Viridiplantae</taxon>
        <taxon>Streptophyta</taxon>
        <taxon>Embryophyta</taxon>
        <taxon>Tracheophyta</taxon>
        <taxon>Spermatophyta</taxon>
        <taxon>Magnoliopsida</taxon>
        <taxon>eudicotyledons</taxon>
        <taxon>Gunneridae</taxon>
        <taxon>Pentapetalae</taxon>
        <taxon>rosids</taxon>
        <taxon>fabids</taxon>
        <taxon>Fabales</taxon>
        <taxon>Fabaceae</taxon>
        <taxon>Papilionoideae</taxon>
        <taxon>50 kb inversion clade</taxon>
        <taxon>NPAAA clade</taxon>
        <taxon>indigoferoid/millettioid clade</taxon>
        <taxon>Abreae</taxon>
        <taxon>Abrus</taxon>
    </lineage>
</organism>
<gene>
    <name evidence="11" type="primary">LOC113859340</name>
</gene>
<dbReference type="InterPro" id="IPR008906">
    <property type="entry name" value="HATC_C_dom"/>
</dbReference>
<keyword evidence="4" id="KW-0862">Zinc</keyword>
<feature type="compositionally biased region" description="Polar residues" evidence="7">
    <location>
        <begin position="302"/>
        <end position="315"/>
    </location>
</feature>
<evidence type="ECO:0000313" key="11">
    <source>
        <dbReference type="RefSeq" id="XP_027347945.1"/>
    </source>
</evidence>
<name>A0A8B8KVP9_ABRPR</name>
<evidence type="ECO:0000256" key="1">
    <source>
        <dbReference type="ARBA" id="ARBA00004123"/>
    </source>
</evidence>
<dbReference type="AlphaFoldDB" id="A0A8B8KVP9"/>
<dbReference type="Pfam" id="PF05699">
    <property type="entry name" value="Dimer_Tnp_hAT"/>
    <property type="match status" value="1"/>
</dbReference>
<evidence type="ECO:0000259" key="8">
    <source>
        <dbReference type="Pfam" id="PF05699"/>
    </source>
</evidence>
<dbReference type="RefSeq" id="XP_027347945.1">
    <property type="nucleotide sequence ID" value="XM_027492144.1"/>
</dbReference>
<keyword evidence="6" id="KW-0539">Nucleus</keyword>
<evidence type="ECO:0000256" key="5">
    <source>
        <dbReference type="ARBA" id="ARBA00023125"/>
    </source>
</evidence>
<feature type="region of interest" description="Disordered" evidence="7">
    <location>
        <begin position="302"/>
        <end position="325"/>
    </location>
</feature>
<dbReference type="InterPro" id="IPR012337">
    <property type="entry name" value="RNaseH-like_sf"/>
</dbReference>
<dbReference type="OrthoDB" id="1873329at2759"/>
<feature type="domain" description="HAT C-terminal dimerisation" evidence="8">
    <location>
        <begin position="348"/>
        <end position="432"/>
    </location>
</feature>
<sequence>MCNIPNRVCLTSDVWTAATSEGYICLTVHFVDENWRLVSKILNFCRMKPPHTGVELEATLFDCLKQWGIDKKVFSITLDNAFVNDNMQDILKNHLRVQNSLLCDGEFFHVHCSAYILNLIVQEGLKVTNETLFKIRESVKYVRGSDGRMIKFQDYVQDAGIDTTIGLRLDVSTRWNSTYLMLESTIKYEKAFDILQVVDRNYKYCPSYEEWRKGEKLCEFLEPFYETTNMVSGSCYPTSNLYFMQVWKIESFGAILDPRLKLDFLRFCYTKLDPLTSHEKVNNVKDKFDKLYGEYANNFNATSGSKPSNESNLLSKSHGDGNRSKKSRLFNEFKMFQNETKSTIGKSELDLYLDESQVDYDDTEKFNVLYYWKSNEKRFSTLSILARDVLSIPITTIASESAFSIGGRVLTKYRSSTLPKNVQMLICARNWLHGFVESPSDNDETKTLESSMQQDIED</sequence>
<keyword evidence="5" id="KW-0238">DNA-binding</keyword>
<dbReference type="KEGG" id="aprc:113859340"/>
<dbReference type="InterPro" id="IPR052035">
    <property type="entry name" value="ZnF_BED_domain_contain"/>
</dbReference>
<evidence type="ECO:0000256" key="7">
    <source>
        <dbReference type="SAM" id="MobiDB-lite"/>
    </source>
</evidence>
<keyword evidence="3" id="KW-0863">Zinc-finger</keyword>
<proteinExistence type="predicted"/>
<dbReference type="GeneID" id="113859340"/>
<dbReference type="GO" id="GO:0046983">
    <property type="term" value="F:protein dimerization activity"/>
    <property type="evidence" value="ECO:0007669"/>
    <property type="project" value="InterPro"/>
</dbReference>
<dbReference type="GO" id="GO:0008270">
    <property type="term" value="F:zinc ion binding"/>
    <property type="evidence" value="ECO:0007669"/>
    <property type="project" value="UniProtKB-KW"/>
</dbReference>
<dbReference type="GO" id="GO:0005634">
    <property type="term" value="C:nucleus"/>
    <property type="evidence" value="ECO:0007669"/>
    <property type="project" value="UniProtKB-SubCell"/>
</dbReference>